<evidence type="ECO:0000256" key="1">
    <source>
        <dbReference type="SAM" id="MobiDB-lite"/>
    </source>
</evidence>
<feature type="region of interest" description="Disordered" evidence="1">
    <location>
        <begin position="128"/>
        <end position="171"/>
    </location>
</feature>
<evidence type="ECO:0008006" key="5">
    <source>
        <dbReference type="Google" id="ProtNLM"/>
    </source>
</evidence>
<accession>A0ABT1JC23</accession>
<dbReference type="Proteomes" id="UP000791080">
    <property type="component" value="Unassembled WGS sequence"/>
</dbReference>
<gene>
    <name evidence="3" type="ORF">G443_000310</name>
</gene>
<feature type="compositionally biased region" description="Pro residues" evidence="1">
    <location>
        <begin position="1"/>
        <end position="29"/>
    </location>
</feature>
<feature type="compositionally biased region" description="Pro residues" evidence="1">
    <location>
        <begin position="82"/>
        <end position="100"/>
    </location>
</feature>
<name>A0ABT1JC23_ACTCY</name>
<comment type="caution">
    <text evidence="3">The sequence shown here is derived from an EMBL/GenBank/DDBJ whole genome shotgun (WGS) entry which is preliminary data.</text>
</comment>
<proteinExistence type="predicted"/>
<reference evidence="3 4" key="1">
    <citation type="submission" date="2013-07" db="EMBL/GenBank/DDBJ databases">
        <authorList>
            <consortium name="DOE Joint Genome Institute"/>
            <person name="Reeve W."/>
            <person name="Huntemann M."/>
            <person name="Han J."/>
            <person name="Chen A."/>
            <person name="Kyrpides N."/>
            <person name="Mavromatis K."/>
            <person name="Markowitz V."/>
            <person name="Palaniappan K."/>
            <person name="Ivanova N."/>
            <person name="Schaumberg A."/>
            <person name="Pati A."/>
            <person name="Liolios K."/>
            <person name="Nordberg H.P."/>
            <person name="Cantor M.N."/>
            <person name="Hua S.X."/>
            <person name="Woyke T."/>
        </authorList>
    </citation>
    <scope>NUCLEOTIDE SEQUENCE [LARGE SCALE GENOMIC DNA]</scope>
    <source>
        <strain evidence="3 4">DSM 43889</strain>
    </source>
</reference>
<feature type="transmembrane region" description="Helical" evidence="2">
    <location>
        <begin position="104"/>
        <end position="124"/>
    </location>
</feature>
<keyword evidence="2" id="KW-0812">Transmembrane</keyword>
<protein>
    <recommendedName>
        <fullName evidence="5">DUF4878 domain-containing protein</fullName>
    </recommendedName>
</protein>
<evidence type="ECO:0000313" key="4">
    <source>
        <dbReference type="Proteomes" id="UP000791080"/>
    </source>
</evidence>
<evidence type="ECO:0000313" key="3">
    <source>
        <dbReference type="EMBL" id="MCP2330040.1"/>
    </source>
</evidence>
<sequence>MSVPPQQPGPHGGPPGPHGQQPHPGPPSGGWPQQGPPTGGWPQQPPPPQAGDPTGGWPRQPQATPVGGWPQQGPGGQQYPHYGPPHGYPPPGPGGPPKKSPLPWVLGGGGVLVIVLAVVLVLVLTGDDDTPSATGDGAPTTGQDAGGDEPPLGQDGTDAEPPAGGGRTSTDIDEVARSLVTAMSADDRQTLLAHTCTSRAEYFDDAIERLDPAAALGVPVPPEVAAALEQVEASYEFEAAAVMSEVEAQAIFRQHLSNLPPELAGFPTTARIGVWFVEENGWKMCDIRLLDDEEVPPAR</sequence>
<dbReference type="EMBL" id="AUBJ02000001">
    <property type="protein sequence ID" value="MCP2330040.1"/>
    <property type="molecule type" value="Genomic_DNA"/>
</dbReference>
<keyword evidence="2" id="KW-1133">Transmembrane helix</keyword>
<evidence type="ECO:0000256" key="2">
    <source>
        <dbReference type="SAM" id="Phobius"/>
    </source>
</evidence>
<keyword evidence="2" id="KW-0472">Membrane</keyword>
<organism evidence="3 4">
    <name type="scientific">Actinoalloteichus caeruleus DSM 43889</name>
    <dbReference type="NCBI Taxonomy" id="1120930"/>
    <lineage>
        <taxon>Bacteria</taxon>
        <taxon>Bacillati</taxon>
        <taxon>Actinomycetota</taxon>
        <taxon>Actinomycetes</taxon>
        <taxon>Pseudonocardiales</taxon>
        <taxon>Pseudonocardiaceae</taxon>
        <taxon>Actinoalloteichus</taxon>
        <taxon>Actinoalloteichus cyanogriseus</taxon>
    </lineage>
</organism>
<keyword evidence="4" id="KW-1185">Reference proteome</keyword>
<reference evidence="3 4" key="2">
    <citation type="submission" date="2022-06" db="EMBL/GenBank/DDBJ databases">
        <title>Genomic Encyclopedia of Type Strains, Phase I: the one thousand microbial genomes (KMG-I) project.</title>
        <authorList>
            <person name="Kyrpides N."/>
        </authorList>
    </citation>
    <scope>NUCLEOTIDE SEQUENCE [LARGE SCALE GENOMIC DNA]</scope>
    <source>
        <strain evidence="3 4">DSM 43889</strain>
    </source>
</reference>
<feature type="compositionally biased region" description="Low complexity" evidence="1">
    <location>
        <begin position="67"/>
        <end position="81"/>
    </location>
</feature>
<feature type="region of interest" description="Disordered" evidence="1">
    <location>
        <begin position="1"/>
        <end position="101"/>
    </location>
</feature>